<protein>
    <submittedName>
        <fullName evidence="1">Uncharacterized protein</fullName>
    </submittedName>
</protein>
<evidence type="ECO:0000313" key="1">
    <source>
        <dbReference type="EMBL" id="RSH94167.1"/>
    </source>
</evidence>
<dbReference type="EMBL" id="RSCD01000002">
    <property type="protein sequence ID" value="RSH94167.1"/>
    <property type="molecule type" value="Genomic_DNA"/>
</dbReference>
<dbReference type="Proteomes" id="UP000279259">
    <property type="component" value="Unassembled WGS sequence"/>
</dbReference>
<proteinExistence type="predicted"/>
<accession>A0A427YSW0</accession>
<evidence type="ECO:0000313" key="2">
    <source>
        <dbReference type="Proteomes" id="UP000279259"/>
    </source>
</evidence>
<organism evidence="1 2">
    <name type="scientific">Saitozyma podzolica</name>
    <dbReference type="NCBI Taxonomy" id="1890683"/>
    <lineage>
        <taxon>Eukaryota</taxon>
        <taxon>Fungi</taxon>
        <taxon>Dikarya</taxon>
        <taxon>Basidiomycota</taxon>
        <taxon>Agaricomycotina</taxon>
        <taxon>Tremellomycetes</taxon>
        <taxon>Tremellales</taxon>
        <taxon>Trimorphomycetaceae</taxon>
        <taxon>Saitozyma</taxon>
    </lineage>
</organism>
<comment type="caution">
    <text evidence="1">The sequence shown here is derived from an EMBL/GenBank/DDBJ whole genome shotgun (WGS) entry which is preliminary data.</text>
</comment>
<name>A0A427YSW0_9TREE</name>
<sequence length="114" mass="12900">MSGIECYEHGKTGHYATVGRRRKAVKTPDSTMLMGEHVDQVWVVDAAARHLVTPPRELLHDVRKLEKPKTFGLADKKTLMKANEVGNIEVRLISGRKADLRDPQDMHMAELWIA</sequence>
<keyword evidence="2" id="KW-1185">Reference proteome</keyword>
<dbReference type="AlphaFoldDB" id="A0A427YSW0"/>
<gene>
    <name evidence="1" type="ORF">EHS25_003970</name>
</gene>
<reference evidence="1 2" key="1">
    <citation type="submission" date="2018-11" db="EMBL/GenBank/DDBJ databases">
        <title>Genome sequence of Saitozyma podzolica DSM 27192.</title>
        <authorList>
            <person name="Aliyu H."/>
            <person name="Gorte O."/>
            <person name="Ochsenreither K."/>
        </authorList>
    </citation>
    <scope>NUCLEOTIDE SEQUENCE [LARGE SCALE GENOMIC DNA]</scope>
    <source>
        <strain evidence="1 2">DSM 27192</strain>
    </source>
</reference>